<dbReference type="EMBL" id="JAUSUL010000002">
    <property type="protein sequence ID" value="MDQ0315733.1"/>
    <property type="molecule type" value="Genomic_DNA"/>
</dbReference>
<dbReference type="InterPro" id="IPR000835">
    <property type="entry name" value="HTH_MarR-typ"/>
</dbReference>
<dbReference type="GO" id="GO:0003700">
    <property type="term" value="F:DNA-binding transcription factor activity"/>
    <property type="evidence" value="ECO:0007669"/>
    <property type="project" value="InterPro"/>
</dbReference>
<evidence type="ECO:0000313" key="3">
    <source>
        <dbReference type="Proteomes" id="UP001229244"/>
    </source>
</evidence>
<dbReference type="PROSITE" id="PS50995">
    <property type="entry name" value="HTH_MARR_2"/>
    <property type="match status" value="1"/>
</dbReference>
<accession>A0AAE4ASX6</accession>
<dbReference type="AlphaFoldDB" id="A0AAE4ASX6"/>
<dbReference type="InterPro" id="IPR039422">
    <property type="entry name" value="MarR/SlyA-like"/>
</dbReference>
<name>A0AAE4ASX6_9HYPH</name>
<dbReference type="SMART" id="SM00347">
    <property type="entry name" value="HTH_MARR"/>
    <property type="match status" value="1"/>
</dbReference>
<evidence type="ECO:0000259" key="1">
    <source>
        <dbReference type="PROSITE" id="PS50995"/>
    </source>
</evidence>
<keyword evidence="2" id="KW-0238">DNA-binding</keyword>
<evidence type="ECO:0000313" key="2">
    <source>
        <dbReference type="EMBL" id="MDQ0315733.1"/>
    </source>
</evidence>
<sequence length="143" mass="15865">MLRRIIRSVDLQSRQVARTVGLTIPQLIALHAVRDLGEVTSTVLSSHVSLSPATVTTILDKLESRGLVERYRSASDRRVVHTRLTDQGRDALEKAPPLLQESFVRSFEGLDAERQDALLDALEDIAQMMEAGASKDTTWLVES</sequence>
<reference evidence="2" key="1">
    <citation type="submission" date="2023-07" db="EMBL/GenBank/DDBJ databases">
        <title>Genomic Encyclopedia of Type Strains, Phase IV (KMG-IV): sequencing the most valuable type-strain genomes for metagenomic binning, comparative biology and taxonomic classification.</title>
        <authorList>
            <person name="Goeker M."/>
        </authorList>
    </citation>
    <scope>NUCLEOTIDE SEQUENCE</scope>
    <source>
        <strain evidence="2">DSM 21202</strain>
    </source>
</reference>
<dbReference type="PANTHER" id="PTHR33164:SF89">
    <property type="entry name" value="MARR FAMILY REGULATORY PROTEIN"/>
    <property type="match status" value="1"/>
</dbReference>
<dbReference type="PANTHER" id="PTHR33164">
    <property type="entry name" value="TRANSCRIPTIONAL REGULATOR, MARR FAMILY"/>
    <property type="match status" value="1"/>
</dbReference>
<dbReference type="RefSeq" id="WP_306885555.1">
    <property type="nucleotide sequence ID" value="NZ_JAUSUL010000002.1"/>
</dbReference>
<keyword evidence="3" id="KW-1185">Reference proteome</keyword>
<proteinExistence type="predicted"/>
<dbReference type="Pfam" id="PF01047">
    <property type="entry name" value="MarR"/>
    <property type="match status" value="1"/>
</dbReference>
<dbReference type="GO" id="GO:0003677">
    <property type="term" value="F:DNA binding"/>
    <property type="evidence" value="ECO:0007669"/>
    <property type="project" value="UniProtKB-KW"/>
</dbReference>
<dbReference type="SUPFAM" id="SSF46785">
    <property type="entry name" value="Winged helix' DNA-binding domain"/>
    <property type="match status" value="1"/>
</dbReference>
<comment type="caution">
    <text evidence="2">The sequence shown here is derived from an EMBL/GenBank/DDBJ whole genome shotgun (WGS) entry which is preliminary data.</text>
</comment>
<dbReference type="Proteomes" id="UP001229244">
    <property type="component" value="Unassembled WGS sequence"/>
</dbReference>
<organism evidence="2 3">
    <name type="scientific">Amorphus orientalis</name>
    <dbReference type="NCBI Taxonomy" id="649198"/>
    <lineage>
        <taxon>Bacteria</taxon>
        <taxon>Pseudomonadati</taxon>
        <taxon>Pseudomonadota</taxon>
        <taxon>Alphaproteobacteria</taxon>
        <taxon>Hyphomicrobiales</taxon>
        <taxon>Amorphaceae</taxon>
        <taxon>Amorphus</taxon>
    </lineage>
</organism>
<protein>
    <submittedName>
        <fullName evidence="2">DNA-binding MarR family transcriptional regulator</fullName>
    </submittedName>
</protein>
<dbReference type="Gene3D" id="1.10.10.10">
    <property type="entry name" value="Winged helix-like DNA-binding domain superfamily/Winged helix DNA-binding domain"/>
    <property type="match status" value="1"/>
</dbReference>
<dbReference type="GO" id="GO:0006950">
    <property type="term" value="P:response to stress"/>
    <property type="evidence" value="ECO:0007669"/>
    <property type="project" value="TreeGrafter"/>
</dbReference>
<dbReference type="InterPro" id="IPR036390">
    <property type="entry name" value="WH_DNA-bd_sf"/>
</dbReference>
<gene>
    <name evidence="2" type="ORF">J2S73_002190</name>
</gene>
<dbReference type="InterPro" id="IPR036388">
    <property type="entry name" value="WH-like_DNA-bd_sf"/>
</dbReference>
<feature type="domain" description="HTH marR-type" evidence="1">
    <location>
        <begin position="1"/>
        <end position="127"/>
    </location>
</feature>